<sequence>MSERLLRGVYTEHIECARNDNVQCAIKVHGRCHCEGIFRSNLPAFIKEIWLWLCRARNNEQAGTRYQKGSAVLFDFLFLTTGFTKSLPCYFSTTKHTESLFMPSQA</sequence>
<comment type="caution">
    <text evidence="1">The sequence shown here is derived from an EMBL/GenBank/DDBJ whole genome shotgun (WGS) entry which is preliminary data.</text>
</comment>
<accession>A0A0M2URV2</accession>
<gene>
    <name evidence="1" type="ORF">BROFUL_02459</name>
</gene>
<evidence type="ECO:0000313" key="2">
    <source>
        <dbReference type="Proteomes" id="UP000034954"/>
    </source>
</evidence>
<reference evidence="1 2" key="1">
    <citation type="journal article" date="2013" name="BMC Microbiol.">
        <title>Identification of the type II cytochrome c maturation pathway in anammox bacteria by comparative genomics.</title>
        <authorList>
            <person name="Ferousi C."/>
            <person name="Speth D.R."/>
            <person name="Reimann J."/>
            <person name="Op den Camp H.J."/>
            <person name="Allen J.W."/>
            <person name="Keltjens J.T."/>
            <person name="Jetten M.S."/>
        </authorList>
    </citation>
    <scope>NUCLEOTIDE SEQUENCE [LARGE SCALE GENOMIC DNA]</scope>
    <source>
        <strain evidence="1">RU1</strain>
    </source>
</reference>
<organism evidence="1 2">
    <name type="scientific">Candidatus Brocadia fulgida</name>
    <dbReference type="NCBI Taxonomy" id="380242"/>
    <lineage>
        <taxon>Bacteria</taxon>
        <taxon>Pseudomonadati</taxon>
        <taxon>Planctomycetota</taxon>
        <taxon>Candidatus Brocadiia</taxon>
        <taxon>Candidatus Brocadiales</taxon>
        <taxon>Candidatus Brocadiaceae</taxon>
        <taxon>Candidatus Brocadia</taxon>
    </lineage>
</organism>
<keyword evidence="2" id="KW-1185">Reference proteome</keyword>
<dbReference type="EMBL" id="LAQJ01000233">
    <property type="protein sequence ID" value="KKO18798.1"/>
    <property type="molecule type" value="Genomic_DNA"/>
</dbReference>
<name>A0A0M2URV2_9BACT</name>
<dbReference type="Proteomes" id="UP000034954">
    <property type="component" value="Unassembled WGS sequence"/>
</dbReference>
<evidence type="ECO:0000313" key="1">
    <source>
        <dbReference type="EMBL" id="KKO18798.1"/>
    </source>
</evidence>
<proteinExistence type="predicted"/>
<dbReference type="AlphaFoldDB" id="A0A0M2URV2"/>
<protein>
    <submittedName>
        <fullName evidence="1">Uncharacterized protein</fullName>
    </submittedName>
</protein>